<dbReference type="InterPro" id="IPR036734">
    <property type="entry name" value="Neur_chan_lig-bd_sf"/>
</dbReference>
<feature type="transmembrane region" description="Helical" evidence="1">
    <location>
        <begin position="14"/>
        <end position="34"/>
    </location>
</feature>
<feature type="transmembrane region" description="Helical" evidence="1">
    <location>
        <begin position="294"/>
        <end position="316"/>
    </location>
</feature>
<dbReference type="KEGG" id="emt:CPZ25_002690"/>
<dbReference type="Gene3D" id="2.70.170.10">
    <property type="entry name" value="Neurotransmitter-gated ion-channel ligand-binding domain"/>
    <property type="match status" value="1"/>
</dbReference>
<accession>A0A4P9C4D4</accession>
<protein>
    <submittedName>
        <fullName evidence="2">Uncharacterized protein</fullName>
    </submittedName>
</protein>
<dbReference type="GO" id="GO:0005230">
    <property type="term" value="F:extracellular ligand-gated monoatomic ion channel activity"/>
    <property type="evidence" value="ECO:0007669"/>
    <property type="project" value="InterPro"/>
</dbReference>
<keyword evidence="1" id="KW-0812">Transmembrane</keyword>
<sequence length="360" mass="41451">MKFGELKSWQKKRLLMSFFTYVIIAAVFLGYAVVTMYTDKKAEDDYWVSMMQTPEKVEERARQFNQNATEVTVGTYIENLKEINLKTSNYRVVALIWFKWNGDENLDMAKHFRIYKGTMNKMETVKNYHENGVNYQAVRCDVTVTKNYWNRRFPLESHQLRMYVESELPVDDVVFVNDEDSGINESLGISGYDLRRNATGTTMIEYKDDHGDPEMTGGIINAEHITALELNRDSMGLYVKCFIALVGTTTWVLITLFICTYHRVDPLSMIPAALFGTVTNIMVGANLLPDALQLGLLEYVNIFGIMTIMAVALSIININRIRNKYEDRDFASFYGRVMFYTILFFVVAGNIILPISAYMF</sequence>
<dbReference type="GO" id="GO:0016020">
    <property type="term" value="C:membrane"/>
    <property type="evidence" value="ECO:0007669"/>
    <property type="project" value="InterPro"/>
</dbReference>
<evidence type="ECO:0000313" key="3">
    <source>
        <dbReference type="Proteomes" id="UP000218387"/>
    </source>
</evidence>
<evidence type="ECO:0000313" key="2">
    <source>
        <dbReference type="EMBL" id="QCT70268.1"/>
    </source>
</evidence>
<proteinExistence type="predicted"/>
<keyword evidence="1" id="KW-1133">Transmembrane helix</keyword>
<feature type="transmembrane region" description="Helical" evidence="1">
    <location>
        <begin position="237"/>
        <end position="258"/>
    </location>
</feature>
<organism evidence="2 3">
    <name type="scientific">Eubacterium maltosivorans</name>
    <dbReference type="NCBI Taxonomy" id="2041044"/>
    <lineage>
        <taxon>Bacteria</taxon>
        <taxon>Bacillati</taxon>
        <taxon>Bacillota</taxon>
        <taxon>Clostridia</taxon>
        <taxon>Eubacteriales</taxon>
        <taxon>Eubacteriaceae</taxon>
        <taxon>Eubacterium</taxon>
    </lineage>
</organism>
<name>A0A4P9C4D4_EUBML</name>
<evidence type="ECO:0000256" key="1">
    <source>
        <dbReference type="SAM" id="Phobius"/>
    </source>
</evidence>
<keyword evidence="1" id="KW-0472">Membrane</keyword>
<dbReference type="Proteomes" id="UP000218387">
    <property type="component" value="Chromosome"/>
</dbReference>
<feature type="transmembrane region" description="Helical" evidence="1">
    <location>
        <begin position="337"/>
        <end position="359"/>
    </location>
</feature>
<dbReference type="RefSeq" id="WP_074618405.1">
    <property type="nucleotide sequence ID" value="NZ_CP029487.1"/>
</dbReference>
<dbReference type="AlphaFoldDB" id="A0A4P9C4D4"/>
<gene>
    <name evidence="2" type="ORF">CPZ25_002690</name>
</gene>
<dbReference type="EMBL" id="CP029487">
    <property type="protein sequence ID" value="QCT70268.1"/>
    <property type="molecule type" value="Genomic_DNA"/>
</dbReference>
<keyword evidence="3" id="KW-1185">Reference proteome</keyword>
<reference evidence="2 3" key="1">
    <citation type="submission" date="2018-05" db="EMBL/GenBank/DDBJ databases">
        <title>Genome comparison of Eubacterium sp.</title>
        <authorList>
            <person name="Feng Y."/>
            <person name="Sanchez-Andrea I."/>
            <person name="Stams A.J.M."/>
            <person name="De Vos W.M."/>
        </authorList>
    </citation>
    <scope>NUCLEOTIDE SEQUENCE [LARGE SCALE GENOMIC DNA]</scope>
    <source>
        <strain evidence="2 3">YI</strain>
    </source>
</reference>